<evidence type="ECO:0000259" key="3">
    <source>
        <dbReference type="Pfam" id="PF02875"/>
    </source>
</evidence>
<dbReference type="GO" id="GO:0005737">
    <property type="term" value="C:cytoplasm"/>
    <property type="evidence" value="ECO:0007669"/>
    <property type="project" value="UniProtKB-SubCell"/>
</dbReference>
<dbReference type="EMBL" id="LBQB01000001">
    <property type="protein sequence ID" value="KKP70297.1"/>
    <property type="molecule type" value="Genomic_DNA"/>
</dbReference>
<dbReference type="InterPro" id="IPR036565">
    <property type="entry name" value="Mur-like_cat_sf"/>
</dbReference>
<dbReference type="Pfam" id="PF08245">
    <property type="entry name" value="Mur_ligase_M"/>
    <property type="match status" value="1"/>
</dbReference>
<organism evidence="5 6">
    <name type="scientific">candidate division CPR3 bacterium GW2011_GWF2_35_18</name>
    <dbReference type="NCBI Taxonomy" id="1618350"/>
    <lineage>
        <taxon>Bacteria</taxon>
        <taxon>Bacteria division CPR3</taxon>
    </lineage>
</organism>
<comment type="similarity">
    <text evidence="1">Belongs to the MurCDEF family. MurE subfamily.</text>
</comment>
<dbReference type="InterPro" id="IPR036615">
    <property type="entry name" value="Mur_ligase_C_dom_sf"/>
</dbReference>
<feature type="domain" description="Mur ligase central" evidence="4">
    <location>
        <begin position="43"/>
        <end position="262"/>
    </location>
</feature>
<evidence type="ECO:0000256" key="1">
    <source>
        <dbReference type="ARBA" id="ARBA00005898"/>
    </source>
</evidence>
<dbReference type="Gene3D" id="3.40.1190.10">
    <property type="entry name" value="Mur-like, catalytic domain"/>
    <property type="match status" value="1"/>
</dbReference>
<dbReference type="SUPFAM" id="SSF53623">
    <property type="entry name" value="MurD-like peptide ligases, catalytic domain"/>
    <property type="match status" value="1"/>
</dbReference>
<name>A0A0G0ESK6_UNCC3</name>
<reference evidence="5 6" key="1">
    <citation type="journal article" date="2015" name="Nature">
        <title>rRNA introns, odd ribosomes, and small enigmatic genomes across a large radiation of phyla.</title>
        <authorList>
            <person name="Brown C.T."/>
            <person name="Hug L.A."/>
            <person name="Thomas B.C."/>
            <person name="Sharon I."/>
            <person name="Castelle C.J."/>
            <person name="Singh A."/>
            <person name="Wilkins M.J."/>
            <person name="Williams K.H."/>
            <person name="Banfield J.F."/>
        </authorList>
    </citation>
    <scope>NUCLEOTIDE SEQUENCE [LARGE SCALE GENOMIC DNA]</scope>
</reference>
<dbReference type="UniPathway" id="UPA00219"/>
<feature type="domain" description="Mur ligase C-terminal" evidence="3">
    <location>
        <begin position="285"/>
        <end position="428"/>
    </location>
</feature>
<dbReference type="SUPFAM" id="SSF53244">
    <property type="entry name" value="MurD-like peptide ligases, peptide-binding domain"/>
    <property type="match status" value="1"/>
</dbReference>
<dbReference type="InterPro" id="IPR004101">
    <property type="entry name" value="Mur_ligase_C"/>
</dbReference>
<evidence type="ECO:0000256" key="2">
    <source>
        <dbReference type="RuleBase" id="RU004135"/>
    </source>
</evidence>
<accession>A0A0G0ESK6</accession>
<dbReference type="NCBIfam" id="NF001126">
    <property type="entry name" value="PRK00139.1-4"/>
    <property type="match status" value="1"/>
</dbReference>
<comment type="caution">
    <text evidence="5">The sequence shown here is derived from an EMBL/GenBank/DDBJ whole genome shotgun (WGS) entry which is preliminary data.</text>
</comment>
<keyword evidence="2" id="KW-0133">Cell shape</keyword>
<dbReference type="GO" id="GO:0071555">
    <property type="term" value="P:cell wall organization"/>
    <property type="evidence" value="ECO:0007669"/>
    <property type="project" value="UniProtKB-KW"/>
</dbReference>
<evidence type="ECO:0000313" key="6">
    <source>
        <dbReference type="Proteomes" id="UP000034581"/>
    </source>
</evidence>
<dbReference type="PANTHER" id="PTHR23135">
    <property type="entry name" value="MUR LIGASE FAMILY MEMBER"/>
    <property type="match status" value="1"/>
</dbReference>
<dbReference type="Proteomes" id="UP000034581">
    <property type="component" value="Unassembled WGS sequence"/>
</dbReference>
<dbReference type="GO" id="GO:0016881">
    <property type="term" value="F:acid-amino acid ligase activity"/>
    <property type="evidence" value="ECO:0007669"/>
    <property type="project" value="InterPro"/>
</dbReference>
<comment type="pathway">
    <text evidence="2">Cell wall biogenesis; peptidoglycan biosynthesis.</text>
</comment>
<dbReference type="STRING" id="1618350.UR67_C0001G0206"/>
<dbReference type="NCBIfam" id="TIGR01085">
    <property type="entry name" value="murE"/>
    <property type="match status" value="1"/>
</dbReference>
<protein>
    <submittedName>
        <fullName evidence="5">UDP-N-acetylmuramyl-tripeptide synthetase</fullName>
    </submittedName>
</protein>
<keyword evidence="2" id="KW-0573">Peptidoglycan synthesis</keyword>
<evidence type="ECO:0000313" key="5">
    <source>
        <dbReference type="EMBL" id="KKP70297.1"/>
    </source>
</evidence>
<evidence type="ECO:0000259" key="4">
    <source>
        <dbReference type="Pfam" id="PF08245"/>
    </source>
</evidence>
<dbReference type="GO" id="GO:0051301">
    <property type="term" value="P:cell division"/>
    <property type="evidence" value="ECO:0007669"/>
    <property type="project" value="UniProtKB-KW"/>
</dbReference>
<dbReference type="PANTHER" id="PTHR23135:SF4">
    <property type="entry name" value="UDP-N-ACETYLMURAMOYL-L-ALANYL-D-GLUTAMATE--2,6-DIAMINOPIMELATE LIGASE MURE HOMOLOG, CHLOROPLASTIC"/>
    <property type="match status" value="1"/>
</dbReference>
<dbReference type="InterPro" id="IPR005761">
    <property type="entry name" value="UDP-N-AcMur-Glu-dNH2Pim_ligase"/>
</dbReference>
<dbReference type="GO" id="GO:0009252">
    <property type="term" value="P:peptidoglycan biosynthetic process"/>
    <property type="evidence" value="ECO:0007669"/>
    <property type="project" value="UniProtKB-UniPathway"/>
</dbReference>
<keyword evidence="2" id="KW-0961">Cell wall biogenesis/degradation</keyword>
<dbReference type="Gene3D" id="3.90.190.20">
    <property type="entry name" value="Mur ligase, C-terminal domain"/>
    <property type="match status" value="1"/>
</dbReference>
<dbReference type="InterPro" id="IPR013221">
    <property type="entry name" value="Mur_ligase_cen"/>
</dbReference>
<dbReference type="AlphaFoldDB" id="A0A0G0ESK6"/>
<keyword evidence="2" id="KW-0131">Cell cycle</keyword>
<sequence>MPIKNNIKKFVPQSLRNYYHFLQSFLSNVRYGFPWKKLKLIGVTGTDGKTTTVNLIYHFLKSSGFKVSMISTIKAIIGNKEFDTGFHVTTPDPWLIPQYMNKAVKAGSEYMVLEVTSHALDQHRMAGLKYDVGVLTNITHEHLDYHKTYDKYLQTKTKLLKSSKIAILNADDEPYNKLESLFEKKRKTAVVSYGIEKEADVEAQNVVYKKDSTEFVLSFDKTNLKNRVEHKKLTKKKLVKMNVVSSLIGDYNVSNMLAAMTACLSLDIEPRLFVTHAKSFKTLNGRLEDVKINSDFRVIVDFAHTPGAFSKVLPVVKNLVPKGKLIHIFGSAGLRDDTKRPLMGEMSGKFADVTIITAEDPRTERVEDISVQIEAGCQKSGMTYGDHTQKFSFKKKTYFKIPDRSAAIEFAITKLAVKGDIVLITGKGHEKSMCFGTTETPWSDFDAVKKILKD</sequence>
<comment type="subcellular location">
    <subcellularLocation>
        <location evidence="2">Cytoplasm</location>
    </subcellularLocation>
</comment>
<keyword evidence="2" id="KW-0132">Cell division</keyword>
<dbReference type="Pfam" id="PF02875">
    <property type="entry name" value="Mur_ligase_C"/>
    <property type="match status" value="1"/>
</dbReference>
<gene>
    <name evidence="5" type="ORF">UR67_C0001G0206</name>
</gene>
<dbReference type="PATRIC" id="fig|1618350.3.peg.214"/>
<dbReference type="GO" id="GO:0008360">
    <property type="term" value="P:regulation of cell shape"/>
    <property type="evidence" value="ECO:0007669"/>
    <property type="project" value="UniProtKB-KW"/>
</dbReference>
<proteinExistence type="inferred from homology"/>
<dbReference type="GO" id="GO:0005524">
    <property type="term" value="F:ATP binding"/>
    <property type="evidence" value="ECO:0007669"/>
    <property type="project" value="InterPro"/>
</dbReference>